<dbReference type="Pfam" id="PF00149">
    <property type="entry name" value="Metallophos"/>
    <property type="match status" value="1"/>
</dbReference>
<dbReference type="PANTHER" id="PTHR14795">
    <property type="entry name" value="HELICASE RELATED"/>
    <property type="match status" value="1"/>
</dbReference>
<name>A0ABR2HBD4_9EUKA</name>
<dbReference type="PANTHER" id="PTHR14795:SF0">
    <property type="entry name" value="TRANSMEMBRANE PROTEIN 62"/>
    <property type="match status" value="1"/>
</dbReference>
<evidence type="ECO:0000259" key="2">
    <source>
        <dbReference type="Pfam" id="PF00149"/>
    </source>
</evidence>
<sequence>MIKDNTTKPVEKPKHGHPLFYAISNLLWLIFLAFILMSIKLQKKFQKAPIINSFSQSKKFNSSTNPHVLGFISDLHITHFFPQTIRNTEKILRILEDTGVEKILISGDISDNFASNISIKHGQQYEKDFISFSKIFNEYSSDLFVIASGNHDEFGIENYNSPNHYILKYVDFYKKNEMYKDYDNFLISKVKYEDIDIFVMNPYRYPTVRAGLGYHMNLDTQMIDKIEKVLSAPSNSTARILLTHFPLSHSNSWVKSTSGKSLIDVISSNNITAILAGHTHQESIVHRKSSLEIQSWSVKGSKKRSPAYRYISIDNGGLSNEGFTLADGKPVALLTYPIQKKYLSDMTDFSYQNFLESEVRVVHFSENPNLNISVSCMTKSNSYNDVTTTALKFQRVIRQKESLYSTSLKELCNRDNFDVDKTNKYHLEFSGDWNYSADFVFGDSVKLKNEILSNDENMRIGIIIVGNICWLIILFIWFPIKSPDYCNNLNDWISGNYETKSENHLDLLDKEIAAAFGFLVMKSRIYRNVPAFIRTFYFLLILAPLFLPITIMKIGNDSYGLIFFYGYYLNSSWELDIWGCVLTAYYVIFVLLPSTFVFSAVSYLNETRKWQNGFVIDISFFVIQFWLIKVAIFDVLYQSTSLLFALTSPLFIFSPISIICMEFLYFYKYWMNRNISLDTEENSQFLSYDHSIMKTINA</sequence>
<dbReference type="SUPFAM" id="SSF56300">
    <property type="entry name" value="Metallo-dependent phosphatases"/>
    <property type="match status" value="1"/>
</dbReference>
<dbReference type="InterPro" id="IPR004843">
    <property type="entry name" value="Calcineurin-like_PHP"/>
</dbReference>
<feature type="transmembrane region" description="Helical" evidence="1">
    <location>
        <begin position="575"/>
        <end position="601"/>
    </location>
</feature>
<dbReference type="Proteomes" id="UP001470230">
    <property type="component" value="Unassembled WGS sequence"/>
</dbReference>
<organism evidence="3 4">
    <name type="scientific">Tritrichomonas musculus</name>
    <dbReference type="NCBI Taxonomy" id="1915356"/>
    <lineage>
        <taxon>Eukaryota</taxon>
        <taxon>Metamonada</taxon>
        <taxon>Parabasalia</taxon>
        <taxon>Tritrichomonadida</taxon>
        <taxon>Tritrichomonadidae</taxon>
        <taxon>Tritrichomonas</taxon>
    </lineage>
</organism>
<keyword evidence="1 3" id="KW-0812">Transmembrane</keyword>
<feature type="transmembrane region" description="Helical" evidence="1">
    <location>
        <begin position="536"/>
        <end position="555"/>
    </location>
</feature>
<reference evidence="3 4" key="1">
    <citation type="submission" date="2024-04" db="EMBL/GenBank/DDBJ databases">
        <title>Tritrichomonas musculus Genome.</title>
        <authorList>
            <person name="Alves-Ferreira E."/>
            <person name="Grigg M."/>
            <person name="Lorenzi H."/>
            <person name="Galac M."/>
        </authorList>
    </citation>
    <scope>NUCLEOTIDE SEQUENCE [LARGE SCALE GENOMIC DNA]</scope>
    <source>
        <strain evidence="3 4">EAF2021</strain>
    </source>
</reference>
<keyword evidence="1" id="KW-1133">Transmembrane helix</keyword>
<dbReference type="Gene3D" id="3.60.21.10">
    <property type="match status" value="1"/>
</dbReference>
<feature type="transmembrane region" description="Helical" evidence="1">
    <location>
        <begin position="460"/>
        <end position="480"/>
    </location>
</feature>
<comment type="caution">
    <text evidence="3">The sequence shown here is derived from an EMBL/GenBank/DDBJ whole genome shotgun (WGS) entry which is preliminary data.</text>
</comment>
<feature type="domain" description="Calcineurin-like phosphoesterase" evidence="2">
    <location>
        <begin position="70"/>
        <end position="281"/>
    </location>
</feature>
<feature type="transmembrane region" description="Helical" evidence="1">
    <location>
        <begin position="20"/>
        <end position="39"/>
    </location>
</feature>
<keyword evidence="4" id="KW-1185">Reference proteome</keyword>
<evidence type="ECO:0000256" key="1">
    <source>
        <dbReference type="SAM" id="Phobius"/>
    </source>
</evidence>
<protein>
    <submittedName>
        <fullName evidence="3">Transmembrane protein 62</fullName>
    </submittedName>
</protein>
<accession>A0ABR2HBD4</accession>
<evidence type="ECO:0000313" key="3">
    <source>
        <dbReference type="EMBL" id="KAK8843755.1"/>
    </source>
</evidence>
<evidence type="ECO:0000313" key="4">
    <source>
        <dbReference type="Proteomes" id="UP001470230"/>
    </source>
</evidence>
<feature type="transmembrane region" description="Helical" evidence="1">
    <location>
        <begin position="613"/>
        <end position="637"/>
    </location>
</feature>
<feature type="transmembrane region" description="Helical" evidence="1">
    <location>
        <begin position="643"/>
        <end position="667"/>
    </location>
</feature>
<proteinExistence type="predicted"/>
<dbReference type="EMBL" id="JAPFFF010000034">
    <property type="protein sequence ID" value="KAK8843755.1"/>
    <property type="molecule type" value="Genomic_DNA"/>
</dbReference>
<keyword evidence="1" id="KW-0472">Membrane</keyword>
<gene>
    <name evidence="3" type="ORF">M9Y10_024825</name>
</gene>
<dbReference type="InterPro" id="IPR029052">
    <property type="entry name" value="Metallo-depent_PP-like"/>
</dbReference>